<feature type="compositionally biased region" description="Low complexity" evidence="7">
    <location>
        <begin position="386"/>
        <end position="396"/>
    </location>
</feature>
<comment type="caution">
    <text evidence="9">The sequence shown here is derived from an EMBL/GenBank/DDBJ whole genome shotgun (WGS) entry which is preliminary data.</text>
</comment>
<dbReference type="CDD" id="cd13220">
    <property type="entry name" value="PH-GRAM_GRAMDC"/>
    <property type="match status" value="1"/>
</dbReference>
<feature type="coiled-coil region" evidence="6">
    <location>
        <begin position="994"/>
        <end position="1028"/>
    </location>
</feature>
<dbReference type="GO" id="GO:0005789">
    <property type="term" value="C:endoplasmic reticulum membrane"/>
    <property type="evidence" value="ECO:0007669"/>
    <property type="project" value="TreeGrafter"/>
</dbReference>
<dbReference type="InterPro" id="IPR031968">
    <property type="entry name" value="VASt"/>
</dbReference>
<feature type="region of interest" description="Disordered" evidence="7">
    <location>
        <begin position="312"/>
        <end position="441"/>
    </location>
</feature>
<keyword evidence="4" id="KW-1133">Transmembrane helix</keyword>
<dbReference type="GO" id="GO:0032934">
    <property type="term" value="F:sterol binding"/>
    <property type="evidence" value="ECO:0007669"/>
    <property type="project" value="TreeGrafter"/>
</dbReference>
<feature type="region of interest" description="Disordered" evidence="7">
    <location>
        <begin position="828"/>
        <end position="859"/>
    </location>
</feature>
<evidence type="ECO:0000256" key="1">
    <source>
        <dbReference type="ARBA" id="ARBA00004167"/>
    </source>
</evidence>
<feature type="compositionally biased region" description="Basic residues" evidence="7">
    <location>
        <begin position="263"/>
        <end position="274"/>
    </location>
</feature>
<feature type="compositionally biased region" description="Acidic residues" evidence="7">
    <location>
        <begin position="397"/>
        <end position="406"/>
    </location>
</feature>
<dbReference type="Pfam" id="PF02893">
    <property type="entry name" value="GRAM"/>
    <property type="match status" value="1"/>
</dbReference>
<evidence type="ECO:0000313" key="9">
    <source>
        <dbReference type="EMBL" id="KAK7051518.1"/>
    </source>
</evidence>
<dbReference type="InterPro" id="IPR004182">
    <property type="entry name" value="GRAM"/>
</dbReference>
<gene>
    <name evidence="9" type="ORF">VNI00_004492</name>
</gene>
<proteinExistence type="inferred from homology"/>
<dbReference type="GO" id="GO:0032366">
    <property type="term" value="P:intracellular sterol transport"/>
    <property type="evidence" value="ECO:0007669"/>
    <property type="project" value="TreeGrafter"/>
</dbReference>
<dbReference type="PANTHER" id="PTHR23319">
    <property type="entry name" value="GRAM DOMAIN CONTAINING 1B, ISOFORM E"/>
    <property type="match status" value="1"/>
</dbReference>
<evidence type="ECO:0000256" key="5">
    <source>
        <dbReference type="ARBA" id="ARBA00023136"/>
    </source>
</evidence>
<feature type="region of interest" description="Disordered" evidence="7">
    <location>
        <begin position="1"/>
        <end position="298"/>
    </location>
</feature>
<keyword evidence="5" id="KW-0472">Membrane</keyword>
<dbReference type="InterPro" id="IPR011993">
    <property type="entry name" value="PH-like_dom_sf"/>
</dbReference>
<dbReference type="PROSITE" id="PS51778">
    <property type="entry name" value="VAST"/>
    <property type="match status" value="1"/>
</dbReference>
<evidence type="ECO:0000256" key="7">
    <source>
        <dbReference type="SAM" id="MobiDB-lite"/>
    </source>
</evidence>
<organism evidence="9 10">
    <name type="scientific">Paramarasmius palmivorus</name>
    <dbReference type="NCBI Taxonomy" id="297713"/>
    <lineage>
        <taxon>Eukaryota</taxon>
        <taxon>Fungi</taxon>
        <taxon>Dikarya</taxon>
        <taxon>Basidiomycota</taxon>
        <taxon>Agaricomycotina</taxon>
        <taxon>Agaricomycetes</taxon>
        <taxon>Agaricomycetidae</taxon>
        <taxon>Agaricales</taxon>
        <taxon>Marasmiineae</taxon>
        <taxon>Marasmiaceae</taxon>
        <taxon>Paramarasmius</taxon>
    </lineage>
</organism>
<evidence type="ECO:0000313" key="10">
    <source>
        <dbReference type="Proteomes" id="UP001383192"/>
    </source>
</evidence>
<dbReference type="Pfam" id="PF16016">
    <property type="entry name" value="VASt"/>
    <property type="match status" value="1"/>
</dbReference>
<feature type="compositionally biased region" description="Polar residues" evidence="7">
    <location>
        <begin position="186"/>
        <end position="200"/>
    </location>
</feature>
<feature type="compositionally biased region" description="Low complexity" evidence="7">
    <location>
        <begin position="53"/>
        <end position="68"/>
    </location>
</feature>
<feature type="domain" description="VASt" evidence="8">
    <location>
        <begin position="635"/>
        <end position="814"/>
    </location>
</feature>
<feature type="compositionally biased region" description="Low complexity" evidence="7">
    <location>
        <begin position="839"/>
        <end position="854"/>
    </location>
</feature>
<dbReference type="EMBL" id="JAYKXP010000012">
    <property type="protein sequence ID" value="KAK7051518.1"/>
    <property type="molecule type" value="Genomic_DNA"/>
</dbReference>
<dbReference type="GO" id="GO:0140268">
    <property type="term" value="C:endoplasmic reticulum-plasma membrane contact site"/>
    <property type="evidence" value="ECO:0007669"/>
    <property type="project" value="TreeGrafter"/>
</dbReference>
<evidence type="ECO:0000256" key="2">
    <source>
        <dbReference type="ARBA" id="ARBA00006582"/>
    </source>
</evidence>
<dbReference type="Proteomes" id="UP001383192">
    <property type="component" value="Unassembled WGS sequence"/>
</dbReference>
<comment type="subcellular location">
    <subcellularLocation>
        <location evidence="1">Membrane</location>
        <topology evidence="1">Single-pass membrane protein</topology>
    </subcellularLocation>
</comment>
<keyword evidence="6" id="KW-0175">Coiled coil</keyword>
<reference evidence="9 10" key="1">
    <citation type="submission" date="2024-01" db="EMBL/GenBank/DDBJ databases">
        <title>A draft genome for a cacao thread blight-causing isolate of Paramarasmius palmivorus.</title>
        <authorList>
            <person name="Baruah I.K."/>
            <person name="Bukari Y."/>
            <person name="Amoako-Attah I."/>
            <person name="Meinhardt L.W."/>
            <person name="Bailey B.A."/>
            <person name="Cohen S.P."/>
        </authorList>
    </citation>
    <scope>NUCLEOTIDE SEQUENCE [LARGE SCALE GENOMIC DNA]</scope>
    <source>
        <strain evidence="9 10">GH-12</strain>
    </source>
</reference>
<protein>
    <recommendedName>
        <fullName evidence="8">VASt domain-containing protein</fullName>
    </recommendedName>
</protein>
<evidence type="ECO:0000256" key="4">
    <source>
        <dbReference type="ARBA" id="ARBA00022989"/>
    </source>
</evidence>
<dbReference type="InterPro" id="IPR051482">
    <property type="entry name" value="Cholesterol_transport"/>
</dbReference>
<name>A0AAW0DJ86_9AGAR</name>
<dbReference type="AlphaFoldDB" id="A0AAW0DJ86"/>
<dbReference type="PANTHER" id="PTHR23319:SF4">
    <property type="entry name" value="GRAM DOMAIN CONTAINING 1B, ISOFORM E"/>
    <property type="match status" value="1"/>
</dbReference>
<dbReference type="GO" id="GO:0005739">
    <property type="term" value="C:mitochondrion"/>
    <property type="evidence" value="ECO:0007669"/>
    <property type="project" value="TreeGrafter"/>
</dbReference>
<feature type="compositionally biased region" description="Low complexity" evidence="7">
    <location>
        <begin position="32"/>
        <end position="42"/>
    </location>
</feature>
<sequence length="1029" mass="108815">MAPSFFSKLVPKNPNQGGYHSRDTSFESPGASLSNSSLSTTSHGGGKARSRTVSAVESSGSGSLVGSVGEFGTFTPEGREGAPGDRGYLSDSASSANPSVKIVPPSPSTSHSTGLGPNSRPGTADRPGTASSSKERSKSRSRPATPEPKHTLEPTAPKNKTSNKSLRSLNIPPPPSGLPQPHSSPGNETTPTHHTSNSLDGTGAVGISMTPIVESPTAMDADKAFILSPPDAEHGDGPTPTQPKSHSKSRSTSISSSGSPPPHSHHHSPPHAQHRKESTGGRSPWTRKPSSKPTGLAGAIAASGLAMANSGLSSTQHVQMHAQVQGALSPPKGSKTLPNPVPPAMNRTPSNSNISHASSPKRARRSSSGARSQIDGLPPDSNGAAYDIDYYSGLDSDSSDDDEDSSSEGAGGENGYSESEVPPARSRELSVDSLGGRSGNGELRDLPVTGFAVASSRRNAEFHELFPGIPEGDYLIEDYGCALQREILIQGRLYISENYICFHANILGWITDLSIPIYEITSLEKKMTAFVIPNAIQITTRRAKYTFASFLARDTTFDVLENVWRVVGGGGGGGSLGDGLGGGPGAGSTSRGGSIDGLGGMGDGVQGAGEVVKAAVAVAATKKHTRCACSVAGTHYPEVALDTVVPGTPDRIHNLMFASGFIKEFMSGEQKLFDIQISDWTPIPSSTPPAPSSPQPLLARNMSYIKPLSGSVGPKQTKCEIHDSVEYNDPQNYITTVTTTRTPDVPSGGVFSVKTRTCLMWESAVETRVVVSSVVEWTGRSFIKGIIERSCVEGQRTYHLDLERAMRTYIKDHQSEFIPEGIDIDVSALPSTTSPPAPSSLDIPATPGTAPLTPAKERERERNQRAFQWAWDTFAGAANVGKNSAKGAIELIRDAWDQSETTTVLYFVIVGLVLSNVYTWISASRSPAGDVGEAGSSAGKRELRELRELRRELREREGEREKWVQGIVGAVWEEMHAANTGAVGKVDAEKDLDLGDVKEAVGALRKQLEDVEAKVKVLKESLESLDSLD</sequence>
<dbReference type="SMART" id="SM00568">
    <property type="entry name" value="GRAM"/>
    <property type="match status" value="1"/>
</dbReference>
<dbReference type="Gene3D" id="2.30.29.30">
    <property type="entry name" value="Pleckstrin-homology domain (PH domain)/Phosphotyrosine-binding domain (PTB)"/>
    <property type="match status" value="1"/>
</dbReference>
<dbReference type="GO" id="GO:0120015">
    <property type="term" value="F:sterol transfer activity"/>
    <property type="evidence" value="ECO:0007669"/>
    <property type="project" value="TreeGrafter"/>
</dbReference>
<dbReference type="GO" id="GO:0005886">
    <property type="term" value="C:plasma membrane"/>
    <property type="evidence" value="ECO:0007669"/>
    <property type="project" value="TreeGrafter"/>
</dbReference>
<keyword evidence="10" id="KW-1185">Reference proteome</keyword>
<evidence type="ECO:0000256" key="3">
    <source>
        <dbReference type="ARBA" id="ARBA00022692"/>
    </source>
</evidence>
<accession>A0AAW0DJ86</accession>
<dbReference type="GO" id="GO:0032541">
    <property type="term" value="C:cortical endoplasmic reticulum"/>
    <property type="evidence" value="ECO:0007669"/>
    <property type="project" value="TreeGrafter"/>
</dbReference>
<keyword evidence="3" id="KW-0812">Transmembrane</keyword>
<feature type="compositionally biased region" description="Polar residues" evidence="7">
    <location>
        <begin position="158"/>
        <end position="168"/>
    </location>
</feature>
<evidence type="ECO:0000256" key="6">
    <source>
        <dbReference type="SAM" id="Coils"/>
    </source>
</evidence>
<comment type="similarity">
    <text evidence="2">Belongs to the YSP2 family.</text>
</comment>
<evidence type="ECO:0000259" key="8">
    <source>
        <dbReference type="PROSITE" id="PS51778"/>
    </source>
</evidence>